<dbReference type="InterPro" id="IPR003836">
    <property type="entry name" value="Glucokinase"/>
</dbReference>
<dbReference type="Proteomes" id="UP000203464">
    <property type="component" value="Unassembled WGS sequence"/>
</dbReference>
<dbReference type="GO" id="GO:0005536">
    <property type="term" value="F:D-glucose binding"/>
    <property type="evidence" value="ECO:0007669"/>
    <property type="project" value="InterPro"/>
</dbReference>
<dbReference type="InterPro" id="IPR043129">
    <property type="entry name" value="ATPase_NBD"/>
</dbReference>
<dbReference type="Gene3D" id="3.30.420.40">
    <property type="match status" value="1"/>
</dbReference>
<dbReference type="AlphaFoldDB" id="A0A238JMF1"/>
<dbReference type="EC" id="2.7.1.2" evidence="4"/>
<dbReference type="GO" id="GO:0005524">
    <property type="term" value="F:ATP binding"/>
    <property type="evidence" value="ECO:0007669"/>
    <property type="project" value="InterPro"/>
</dbReference>
<sequence length="324" mass="34260">MTNPAKTLSLVADIGGTNTRCALANGCHVLPKTIRKYSNAQYTGLADVLRGYLADEGNMVPQAACVAVAGPVHDGVATMTNLDWTIDRDTLMAATKAQTVAILNDLQAQGHALGHLNVGSIQSIVEGPAAPPNAVRLIVGVGTGFNAVSVFETENGRFVPPSESGHASLPTRTEQEFRLGRFVSSSQDFPAVEDVLSGRGLERVYAFLSEETGTPAKKPAQDIMSACKTGEDECARDAVNLFVRTLGAVCGDLSLTHLPFGGIYLVGGVSRAMAPYLSEFGFVEAFQDKGRFAPFMTKFSISLIEDDFAALAGAASHIKHLNDI</sequence>
<dbReference type="GO" id="GO:0004340">
    <property type="term" value="F:glucokinase activity"/>
    <property type="evidence" value="ECO:0007669"/>
    <property type="project" value="UniProtKB-EC"/>
</dbReference>
<dbReference type="GO" id="GO:0006096">
    <property type="term" value="P:glycolytic process"/>
    <property type="evidence" value="ECO:0007669"/>
    <property type="project" value="InterPro"/>
</dbReference>
<evidence type="ECO:0000256" key="3">
    <source>
        <dbReference type="RuleBase" id="RU004046"/>
    </source>
</evidence>
<evidence type="ECO:0000256" key="2">
    <source>
        <dbReference type="ARBA" id="ARBA00022777"/>
    </source>
</evidence>
<accession>A0A238JMF1</accession>
<dbReference type="InterPro" id="IPR050201">
    <property type="entry name" value="Bacterial_glucokinase"/>
</dbReference>
<dbReference type="OrthoDB" id="9800595at2"/>
<comment type="similarity">
    <text evidence="3">Belongs to the bacterial glucokinase family.</text>
</comment>
<dbReference type="CDD" id="cd24008">
    <property type="entry name" value="ASKHA_NBD_GLK"/>
    <property type="match status" value="1"/>
</dbReference>
<dbReference type="EMBL" id="FXYD01000001">
    <property type="protein sequence ID" value="SMX31384.1"/>
    <property type="molecule type" value="Genomic_DNA"/>
</dbReference>
<gene>
    <name evidence="4" type="primary">glk_1</name>
    <name evidence="4" type="ORF">OCA8868_00334</name>
</gene>
<dbReference type="PANTHER" id="PTHR47690">
    <property type="entry name" value="GLUCOKINASE"/>
    <property type="match status" value="1"/>
</dbReference>
<keyword evidence="5" id="KW-1185">Reference proteome</keyword>
<evidence type="ECO:0000313" key="5">
    <source>
        <dbReference type="Proteomes" id="UP000203464"/>
    </source>
</evidence>
<reference evidence="5" key="1">
    <citation type="submission" date="2017-05" db="EMBL/GenBank/DDBJ databases">
        <authorList>
            <person name="Rodrigo-Torres L."/>
            <person name="Arahal R. D."/>
            <person name="Lucena T."/>
        </authorList>
    </citation>
    <scope>NUCLEOTIDE SEQUENCE [LARGE SCALE GENOMIC DNA]</scope>
    <source>
        <strain evidence="5">CECT 8868</strain>
    </source>
</reference>
<keyword evidence="1 4" id="KW-0808">Transferase</keyword>
<name>A0A238JMF1_9RHOB</name>
<dbReference type="RefSeq" id="WP_093994812.1">
    <property type="nucleotide sequence ID" value="NZ_FXYD01000001.1"/>
</dbReference>
<protein>
    <submittedName>
        <fullName evidence="4">Glucokinase</fullName>
        <ecNumber evidence="4">2.7.1.2</ecNumber>
    </submittedName>
</protein>
<dbReference type="Pfam" id="PF02685">
    <property type="entry name" value="Glucokinase"/>
    <property type="match status" value="1"/>
</dbReference>
<dbReference type="PANTHER" id="PTHR47690:SF1">
    <property type="entry name" value="GLUCOKINASE"/>
    <property type="match status" value="1"/>
</dbReference>
<keyword evidence="2 4" id="KW-0418">Kinase</keyword>
<dbReference type="GO" id="GO:0005829">
    <property type="term" value="C:cytosol"/>
    <property type="evidence" value="ECO:0007669"/>
    <property type="project" value="TreeGrafter"/>
</dbReference>
<dbReference type="SUPFAM" id="SSF53067">
    <property type="entry name" value="Actin-like ATPase domain"/>
    <property type="match status" value="1"/>
</dbReference>
<proteinExistence type="inferred from homology"/>
<evidence type="ECO:0000256" key="1">
    <source>
        <dbReference type="ARBA" id="ARBA00022679"/>
    </source>
</evidence>
<organism evidence="4 5">
    <name type="scientific">Octadecabacter ascidiaceicola</name>
    <dbReference type="NCBI Taxonomy" id="1655543"/>
    <lineage>
        <taxon>Bacteria</taxon>
        <taxon>Pseudomonadati</taxon>
        <taxon>Pseudomonadota</taxon>
        <taxon>Alphaproteobacteria</taxon>
        <taxon>Rhodobacterales</taxon>
        <taxon>Roseobacteraceae</taxon>
        <taxon>Octadecabacter</taxon>
    </lineage>
</organism>
<dbReference type="Gene3D" id="3.40.367.20">
    <property type="match status" value="1"/>
</dbReference>
<evidence type="ECO:0000313" key="4">
    <source>
        <dbReference type="EMBL" id="SMX31384.1"/>
    </source>
</evidence>